<evidence type="ECO:0000256" key="6">
    <source>
        <dbReference type="ARBA" id="ARBA00023136"/>
    </source>
</evidence>
<evidence type="ECO:0000256" key="7">
    <source>
        <dbReference type="SAM" id="Phobius"/>
    </source>
</evidence>
<dbReference type="PRINTS" id="PR01036">
    <property type="entry name" value="TCRTETB"/>
</dbReference>
<keyword evidence="10" id="KW-1185">Reference proteome</keyword>
<feature type="transmembrane region" description="Helical" evidence="7">
    <location>
        <begin position="381"/>
        <end position="404"/>
    </location>
</feature>
<evidence type="ECO:0000313" key="10">
    <source>
        <dbReference type="Proteomes" id="UP001527882"/>
    </source>
</evidence>
<feature type="transmembrane region" description="Helical" evidence="7">
    <location>
        <begin position="216"/>
        <end position="234"/>
    </location>
</feature>
<feature type="transmembrane region" description="Helical" evidence="7">
    <location>
        <begin position="350"/>
        <end position="369"/>
    </location>
</feature>
<feature type="transmembrane region" description="Helical" evidence="7">
    <location>
        <begin position="59"/>
        <end position="80"/>
    </location>
</feature>
<keyword evidence="6 7" id="KW-0472">Membrane</keyword>
<evidence type="ECO:0000256" key="1">
    <source>
        <dbReference type="ARBA" id="ARBA00004651"/>
    </source>
</evidence>
<dbReference type="Gene3D" id="1.20.1250.20">
    <property type="entry name" value="MFS general substrate transporter like domains"/>
    <property type="match status" value="1"/>
</dbReference>
<dbReference type="Proteomes" id="UP001527882">
    <property type="component" value="Unassembled WGS sequence"/>
</dbReference>
<dbReference type="InterPro" id="IPR036259">
    <property type="entry name" value="MFS_trans_sf"/>
</dbReference>
<proteinExistence type="predicted"/>
<protein>
    <submittedName>
        <fullName evidence="9">MFS transporter</fullName>
    </submittedName>
</protein>
<feature type="transmembrane region" description="Helical" evidence="7">
    <location>
        <begin position="25"/>
        <end position="47"/>
    </location>
</feature>
<dbReference type="PROSITE" id="PS50850">
    <property type="entry name" value="MFS"/>
    <property type="match status" value="1"/>
</dbReference>
<feature type="transmembrane region" description="Helical" evidence="7">
    <location>
        <begin position="240"/>
        <end position="263"/>
    </location>
</feature>
<feature type="transmembrane region" description="Helical" evidence="7">
    <location>
        <begin position="117"/>
        <end position="138"/>
    </location>
</feature>
<feature type="domain" description="Major facilitator superfamily (MFS) profile" evidence="8">
    <location>
        <begin position="26"/>
        <end position="466"/>
    </location>
</feature>
<comment type="subcellular location">
    <subcellularLocation>
        <location evidence="1">Cell membrane</location>
        <topology evidence="1">Multi-pass membrane protein</topology>
    </subcellularLocation>
</comment>
<organism evidence="9 10">
    <name type="scientific">Paenibacillus gyeongsangnamensis</name>
    <dbReference type="NCBI Taxonomy" id="3388067"/>
    <lineage>
        <taxon>Bacteria</taxon>
        <taxon>Bacillati</taxon>
        <taxon>Bacillota</taxon>
        <taxon>Bacilli</taxon>
        <taxon>Bacillales</taxon>
        <taxon>Paenibacillaceae</taxon>
        <taxon>Paenibacillus</taxon>
    </lineage>
</organism>
<feature type="transmembrane region" description="Helical" evidence="7">
    <location>
        <begin position="526"/>
        <end position="549"/>
    </location>
</feature>
<feature type="transmembrane region" description="Helical" evidence="7">
    <location>
        <begin position="284"/>
        <end position="310"/>
    </location>
</feature>
<evidence type="ECO:0000256" key="4">
    <source>
        <dbReference type="ARBA" id="ARBA00022692"/>
    </source>
</evidence>
<accession>A0ABT4Q5S4</accession>
<dbReference type="InterPro" id="IPR004638">
    <property type="entry name" value="EmrB-like"/>
</dbReference>
<evidence type="ECO:0000313" key="9">
    <source>
        <dbReference type="EMBL" id="MCZ8512224.1"/>
    </source>
</evidence>
<name>A0ABT4Q5S4_9BACL</name>
<evidence type="ECO:0000256" key="5">
    <source>
        <dbReference type="ARBA" id="ARBA00022989"/>
    </source>
</evidence>
<dbReference type="Pfam" id="PF07690">
    <property type="entry name" value="MFS_1"/>
    <property type="match status" value="1"/>
</dbReference>
<feature type="transmembrane region" description="Helical" evidence="7">
    <location>
        <begin position="425"/>
        <end position="446"/>
    </location>
</feature>
<dbReference type="EMBL" id="JAQAGZ010000004">
    <property type="protein sequence ID" value="MCZ8512224.1"/>
    <property type="molecule type" value="Genomic_DNA"/>
</dbReference>
<dbReference type="PANTHER" id="PTHR42718">
    <property type="entry name" value="MAJOR FACILITATOR SUPERFAMILY MULTIDRUG TRANSPORTER MFSC"/>
    <property type="match status" value="1"/>
</dbReference>
<evidence type="ECO:0000256" key="2">
    <source>
        <dbReference type="ARBA" id="ARBA00022448"/>
    </source>
</evidence>
<dbReference type="InterPro" id="IPR011701">
    <property type="entry name" value="MFS"/>
</dbReference>
<dbReference type="NCBIfam" id="TIGR00711">
    <property type="entry name" value="efflux_EmrB"/>
    <property type="match status" value="1"/>
</dbReference>
<dbReference type="CDD" id="cd17321">
    <property type="entry name" value="MFS_MMR_MDR_like"/>
    <property type="match status" value="1"/>
</dbReference>
<dbReference type="PANTHER" id="PTHR42718:SF39">
    <property type="entry name" value="ACTINORHODIN TRANSPORTER-RELATED"/>
    <property type="match status" value="1"/>
</dbReference>
<sequence>MALTAKSVPLGPRAAAEEPRRRPGVMLAVMMLSVFMAVANNFIVNVATPAIQRGLQSSFSGVQFVITGYTLAYAVALIIGGRFGDRFGRKKMLLLGVAGFTLASLFCGLAPGVEFLVMARILQGLSAALITPQVLSLIQVNYPPEKRGAVFGMYGATQGIAASSGQMIGGLLLRIDPWGLDWRTVFFFSVPIGIVILALIPLIGESKQSAGSKLDWFGAVLVAAGLLLLVYPLVQGQKDGWPISLIVSLILALPALATFVWFEKGLIRRSREPFMNVDLFRQRVFSLGMLIVFLLLCAQAAFFLVTAYLLQIGLGFTALKAGTVILPMGIGYFLASLWSSKAVSRFGPHVLTIGSILTFLGYLSLALFAHLTGTSLIGYEWLPVLAVLGFGQGLIASPLTNIVLAKIRKDDIGSASGILTTGMQVAYAIGIAVIGVIWLNALNYHADTVSREVGLQLRQSLPSNTVTMGQNDALIQAFQTCYPVLVRENDPASVEPECRPASFLAPAKQLYENSVRQANAQNYMDSYILCLYVLAAISACIFPLVLALARSGKKRPQP</sequence>
<feature type="transmembrane region" description="Helical" evidence="7">
    <location>
        <begin position="185"/>
        <end position="204"/>
    </location>
</feature>
<keyword evidence="3" id="KW-1003">Cell membrane</keyword>
<feature type="transmembrane region" description="Helical" evidence="7">
    <location>
        <begin position="92"/>
        <end position="111"/>
    </location>
</feature>
<dbReference type="SUPFAM" id="SSF103473">
    <property type="entry name" value="MFS general substrate transporter"/>
    <property type="match status" value="1"/>
</dbReference>
<dbReference type="RefSeq" id="WP_269880638.1">
    <property type="nucleotide sequence ID" value="NZ_JAQAGZ010000004.1"/>
</dbReference>
<reference evidence="9 10" key="1">
    <citation type="submission" date="2022-12" db="EMBL/GenBank/DDBJ databases">
        <title>Draft genome sequence of Paenibacillus sp. dW9.</title>
        <authorList>
            <person name="Choi E.-W."/>
            <person name="Kim D.-U."/>
        </authorList>
    </citation>
    <scope>NUCLEOTIDE SEQUENCE [LARGE SCALE GENOMIC DNA]</scope>
    <source>
        <strain evidence="10">dW9</strain>
    </source>
</reference>
<keyword evidence="4 7" id="KW-0812">Transmembrane</keyword>
<keyword evidence="2" id="KW-0813">Transport</keyword>
<evidence type="ECO:0000259" key="8">
    <source>
        <dbReference type="PROSITE" id="PS50850"/>
    </source>
</evidence>
<dbReference type="Gene3D" id="1.20.1720.10">
    <property type="entry name" value="Multidrug resistance protein D"/>
    <property type="match status" value="1"/>
</dbReference>
<keyword evidence="5 7" id="KW-1133">Transmembrane helix</keyword>
<comment type="caution">
    <text evidence="9">The sequence shown here is derived from an EMBL/GenBank/DDBJ whole genome shotgun (WGS) entry which is preliminary data.</text>
</comment>
<feature type="transmembrane region" description="Helical" evidence="7">
    <location>
        <begin position="316"/>
        <end position="338"/>
    </location>
</feature>
<feature type="transmembrane region" description="Helical" evidence="7">
    <location>
        <begin position="150"/>
        <end position="173"/>
    </location>
</feature>
<gene>
    <name evidence="9" type="ORF">O9H85_07240</name>
</gene>
<evidence type="ECO:0000256" key="3">
    <source>
        <dbReference type="ARBA" id="ARBA00022475"/>
    </source>
</evidence>
<dbReference type="InterPro" id="IPR020846">
    <property type="entry name" value="MFS_dom"/>
</dbReference>